<dbReference type="EMBL" id="CP020559">
    <property type="protein sequence ID" value="ARE86052.1"/>
    <property type="molecule type" value="Genomic_DNA"/>
</dbReference>
<accession>A0AAC9WER8</accession>
<dbReference type="InterPro" id="IPR050465">
    <property type="entry name" value="UPF0194_transport"/>
</dbReference>
<dbReference type="InterPro" id="IPR006143">
    <property type="entry name" value="RND_pump_MFP"/>
</dbReference>
<dbReference type="InterPro" id="IPR058637">
    <property type="entry name" value="YknX-like_C"/>
</dbReference>
<comment type="subcellular location">
    <subcellularLocation>
        <location evidence="1">Cell envelope</location>
    </subcellularLocation>
</comment>
<feature type="domain" description="YknX-like C-terminal permuted SH3-like" evidence="5">
    <location>
        <begin position="344"/>
        <end position="413"/>
    </location>
</feature>
<dbReference type="Gene3D" id="6.20.50.140">
    <property type="match status" value="1"/>
</dbReference>
<dbReference type="AlphaFoldDB" id="A0AAC9WER8"/>
<dbReference type="Proteomes" id="UP000192478">
    <property type="component" value="Chromosome"/>
</dbReference>
<keyword evidence="9" id="KW-1185">Reference proteome</keyword>
<feature type="domain" description="YknX-like beta-barrel" evidence="6">
    <location>
        <begin position="258"/>
        <end position="336"/>
    </location>
</feature>
<dbReference type="PANTHER" id="PTHR32347:SF14">
    <property type="entry name" value="EFFLUX SYSTEM COMPONENT YKNX-RELATED"/>
    <property type="match status" value="1"/>
</dbReference>
<dbReference type="Pfam" id="PF25990">
    <property type="entry name" value="Beta-barrel_YknX"/>
    <property type="match status" value="1"/>
</dbReference>
<evidence type="ECO:0000256" key="3">
    <source>
        <dbReference type="ARBA" id="ARBA00023054"/>
    </source>
</evidence>
<sequence>MSKSKSKKKIIIFAVIMVIIAVTIVTAAAMRGKEQEISVDVFTLKKGEITVTVPANGILEEVERQTIYTEDSAKVLSIEVEEGDHVTAGQVLALLDGDDLEIQLNIKEKNLEMNKIELAKLEKIYGEEKTEHNRRLESASRKMEEAKRDFDRDKELYEHGAISQQEYRQSERNFEDAVESYEEIQAKVYTTEFDIDRMKKSIAVTELEIREIQNRIEKQEDKILSSINGVVTAIHLEEGSFVNPANPGFVISNIEDLTIEIKVSEYDIAKVELGQEVEIQTDAITGKTFKGIVEKISPVAKRESTGQTTETIIPVTIKVEEKDDLLKPGFSVKTRIISQQKEGVLVVPFDTITMEANGAKTVFIVKEEVLHKVEVQTGIESDFEIEIVDGLQEDDKIVLNPSMYLQEGMKVVVNER</sequence>
<protein>
    <submittedName>
        <fullName evidence="8">Efflux system component YknX</fullName>
    </submittedName>
</protein>
<reference evidence="7 9" key="1">
    <citation type="submission" date="2016-10" db="EMBL/GenBank/DDBJ databases">
        <title>Complete Genome Sequence of Acetogen Clostridium formicoaceticum ATCC 27076.</title>
        <authorList>
            <person name="Bao T."/>
            <person name="Cheng C."/>
            <person name="Zhao J."/>
            <person name="Yang S.-T."/>
            <person name="Wang J."/>
            <person name="Wang M."/>
        </authorList>
    </citation>
    <scope>NUCLEOTIDE SEQUENCE [LARGE SCALE GENOMIC DNA]</scope>
    <source>
        <strain evidence="7 9">ATCC 27076</strain>
    </source>
</reference>
<dbReference type="Pfam" id="PF25989">
    <property type="entry name" value="YknX_C"/>
    <property type="match status" value="1"/>
</dbReference>
<evidence type="ECO:0000313" key="9">
    <source>
        <dbReference type="Proteomes" id="UP000177894"/>
    </source>
</evidence>
<evidence type="ECO:0000256" key="4">
    <source>
        <dbReference type="SAM" id="Coils"/>
    </source>
</evidence>
<evidence type="ECO:0000313" key="7">
    <source>
        <dbReference type="EMBL" id="AOY75732.1"/>
    </source>
</evidence>
<keyword evidence="3 4" id="KW-0175">Coiled coil</keyword>
<evidence type="ECO:0000259" key="5">
    <source>
        <dbReference type="Pfam" id="PF25989"/>
    </source>
</evidence>
<dbReference type="GO" id="GO:0022857">
    <property type="term" value="F:transmembrane transporter activity"/>
    <property type="evidence" value="ECO:0007669"/>
    <property type="project" value="InterPro"/>
</dbReference>
<comment type="similarity">
    <text evidence="2">Belongs to the membrane fusion protein (MFP) (TC 8.A.1) family.</text>
</comment>
<dbReference type="KEGG" id="cfm:BJL90_07370"/>
<dbReference type="GO" id="GO:0016020">
    <property type="term" value="C:membrane"/>
    <property type="evidence" value="ECO:0007669"/>
    <property type="project" value="InterPro"/>
</dbReference>
<name>A0AAC9WER8_9CLOT</name>
<dbReference type="Gene3D" id="2.40.30.170">
    <property type="match status" value="1"/>
</dbReference>
<evidence type="ECO:0000259" key="6">
    <source>
        <dbReference type="Pfam" id="PF25990"/>
    </source>
</evidence>
<dbReference type="EMBL" id="CP017603">
    <property type="protein sequence ID" value="AOY75732.1"/>
    <property type="molecule type" value="Genomic_DNA"/>
</dbReference>
<evidence type="ECO:0000313" key="10">
    <source>
        <dbReference type="Proteomes" id="UP000192478"/>
    </source>
</evidence>
<evidence type="ECO:0000313" key="8">
    <source>
        <dbReference type="EMBL" id="ARE86052.1"/>
    </source>
</evidence>
<dbReference type="Gene3D" id="2.40.50.100">
    <property type="match status" value="1"/>
</dbReference>
<dbReference type="Proteomes" id="UP000177894">
    <property type="component" value="Chromosome"/>
</dbReference>
<dbReference type="SUPFAM" id="SSF111369">
    <property type="entry name" value="HlyD-like secretion proteins"/>
    <property type="match status" value="1"/>
</dbReference>
<dbReference type="PANTHER" id="PTHR32347">
    <property type="entry name" value="EFFLUX SYSTEM COMPONENT YKNX-RELATED"/>
    <property type="match status" value="1"/>
</dbReference>
<feature type="coiled-coil region" evidence="4">
    <location>
        <begin position="104"/>
        <end position="222"/>
    </location>
</feature>
<evidence type="ECO:0000256" key="1">
    <source>
        <dbReference type="ARBA" id="ARBA00004196"/>
    </source>
</evidence>
<organism evidence="8 10">
    <name type="scientific">Clostridium formicaceticum</name>
    <dbReference type="NCBI Taxonomy" id="1497"/>
    <lineage>
        <taxon>Bacteria</taxon>
        <taxon>Bacillati</taxon>
        <taxon>Bacillota</taxon>
        <taxon>Clostridia</taxon>
        <taxon>Eubacteriales</taxon>
        <taxon>Clostridiaceae</taxon>
        <taxon>Clostridium</taxon>
    </lineage>
</organism>
<dbReference type="Gene3D" id="1.10.287.470">
    <property type="entry name" value="Helix hairpin bin"/>
    <property type="match status" value="1"/>
</dbReference>
<gene>
    <name evidence="8" type="primary">yknX_1</name>
    <name evidence="7" type="ORF">BJL90_07370</name>
    <name evidence="8" type="ORF">CLFO_03680</name>
</gene>
<reference evidence="8 10" key="2">
    <citation type="submission" date="2017-03" db="EMBL/GenBank/DDBJ databases">
        <title>Complete sequence of Clostridium formicaceticum DSM 92.</title>
        <authorList>
            <person name="Poehlein A."/>
            <person name="Karl M."/>
            <person name="Bengelsdorf F.R."/>
            <person name="Duerre P."/>
            <person name="Daniel R."/>
        </authorList>
    </citation>
    <scope>NUCLEOTIDE SEQUENCE [LARGE SCALE GENOMIC DNA]</scope>
    <source>
        <strain evidence="8 10">DSM 92</strain>
    </source>
</reference>
<dbReference type="InterPro" id="IPR058636">
    <property type="entry name" value="Beta-barrel_YknX"/>
</dbReference>
<evidence type="ECO:0000256" key="2">
    <source>
        <dbReference type="ARBA" id="ARBA00009477"/>
    </source>
</evidence>
<dbReference type="NCBIfam" id="TIGR01730">
    <property type="entry name" value="RND_mfp"/>
    <property type="match status" value="1"/>
</dbReference>
<dbReference type="RefSeq" id="WP_070966010.1">
    <property type="nucleotide sequence ID" value="NZ_CP017603.1"/>
</dbReference>
<proteinExistence type="inferred from homology"/>
<dbReference type="GO" id="GO:0030313">
    <property type="term" value="C:cell envelope"/>
    <property type="evidence" value="ECO:0007669"/>
    <property type="project" value="UniProtKB-SubCell"/>
</dbReference>